<evidence type="ECO:0000313" key="2">
    <source>
        <dbReference type="Proteomes" id="UP000009058"/>
    </source>
</evidence>
<proteinExistence type="predicted"/>
<dbReference type="EMBL" id="CM001232">
    <property type="protein sequence ID" value="EHA53922.1"/>
    <property type="molecule type" value="Genomic_DNA"/>
</dbReference>
<dbReference type="InParanoid" id="G4MTT3"/>
<reference evidence="1 2" key="1">
    <citation type="journal article" date="2005" name="Nature">
        <title>The genome sequence of the rice blast fungus Magnaporthe grisea.</title>
        <authorList>
            <person name="Dean R.A."/>
            <person name="Talbot N.J."/>
            <person name="Ebbole D.J."/>
            <person name="Farman M.L."/>
            <person name="Mitchell T.K."/>
            <person name="Orbach M.J."/>
            <person name="Thon M."/>
            <person name="Kulkarni R."/>
            <person name="Xu J.R."/>
            <person name="Pan H."/>
            <person name="Read N.D."/>
            <person name="Lee Y.H."/>
            <person name="Carbone I."/>
            <person name="Brown D."/>
            <person name="Oh Y.Y."/>
            <person name="Donofrio N."/>
            <person name="Jeong J.S."/>
            <person name="Soanes D.M."/>
            <person name="Djonovic S."/>
            <person name="Kolomiets E."/>
            <person name="Rehmeyer C."/>
            <person name="Li W."/>
            <person name="Harding M."/>
            <person name="Kim S."/>
            <person name="Lebrun M.H."/>
            <person name="Bohnert H."/>
            <person name="Coughlan S."/>
            <person name="Butler J."/>
            <person name="Calvo S."/>
            <person name="Ma L.J."/>
            <person name="Nicol R."/>
            <person name="Purcell S."/>
            <person name="Nusbaum C."/>
            <person name="Galagan J.E."/>
            <person name="Birren B.W."/>
        </authorList>
    </citation>
    <scope>NUCLEOTIDE SEQUENCE [LARGE SCALE GENOMIC DNA]</scope>
    <source>
        <strain evidence="2">70-15 / ATCC MYA-4617 / FGSC 8958</strain>
    </source>
</reference>
<accession>G4MTT3</accession>
<sequence>MADPSSPPSDTNSRQEVVEIKQEVADGDQSARYRFDAISNAVNNNNVILDNIAGTAIVLTFGDDNNTQLPGDLNYERRLPLRLDRMGDQHQLIQVQPAWFIRPVFVS</sequence>
<protein>
    <submittedName>
        <fullName evidence="1">Uncharacterized protein</fullName>
    </submittedName>
</protein>
<dbReference type="AlphaFoldDB" id="G4MTT3"/>
<organism evidence="1 2">
    <name type="scientific">Pyricularia oryzae (strain 70-15 / ATCC MYA-4617 / FGSC 8958)</name>
    <name type="common">Rice blast fungus</name>
    <name type="synonym">Magnaporthe oryzae</name>
    <dbReference type="NCBI Taxonomy" id="242507"/>
    <lineage>
        <taxon>Eukaryota</taxon>
        <taxon>Fungi</taxon>
        <taxon>Dikarya</taxon>
        <taxon>Ascomycota</taxon>
        <taxon>Pezizomycotina</taxon>
        <taxon>Sordariomycetes</taxon>
        <taxon>Sordariomycetidae</taxon>
        <taxon>Magnaporthales</taxon>
        <taxon>Pyriculariaceae</taxon>
        <taxon>Pyricularia</taxon>
    </lineage>
</organism>
<dbReference type="KEGG" id="mgr:MGG_15570"/>
<keyword evidence="2" id="KW-1185">Reference proteome</keyword>
<dbReference type="GeneID" id="12987187"/>
<dbReference type="VEuPathDB" id="FungiDB:MGG_15570"/>
<reference key="2">
    <citation type="submission" date="2011-05" db="EMBL/GenBank/DDBJ databases">
        <title>The Genome Sequence of Magnaporthe oryzae 70-15.</title>
        <authorList>
            <consortium name="The Broad Institute Genome Sequencing Platform"/>
            <person name="Ma L.-J."/>
            <person name="Dead R."/>
            <person name="Young S.K."/>
            <person name="Zeng Q."/>
            <person name="Gargeya S."/>
            <person name="Fitzgerald M."/>
            <person name="Haas B."/>
            <person name="Abouelleil A."/>
            <person name="Alvarado L."/>
            <person name="Arachchi H.M."/>
            <person name="Berlin A."/>
            <person name="Brown A."/>
            <person name="Chapman S.B."/>
            <person name="Chen Z."/>
            <person name="Dunbar C."/>
            <person name="Freedman E."/>
            <person name="Gearin G."/>
            <person name="Gellesch M."/>
            <person name="Goldberg J."/>
            <person name="Griggs A."/>
            <person name="Gujja S."/>
            <person name="Heiman D."/>
            <person name="Howarth C."/>
            <person name="Larson L."/>
            <person name="Lui A."/>
            <person name="MacDonald P.J.P."/>
            <person name="Mehta T."/>
            <person name="Montmayeur A."/>
            <person name="Murphy C."/>
            <person name="Neiman D."/>
            <person name="Pearson M."/>
            <person name="Priest M."/>
            <person name="Roberts A."/>
            <person name="Saif S."/>
            <person name="Shea T."/>
            <person name="Shenoy N."/>
            <person name="Sisk P."/>
            <person name="Stolte C."/>
            <person name="Sykes S."/>
            <person name="Yandava C."/>
            <person name="Wortman J."/>
            <person name="Nusbaum C."/>
            <person name="Birren B."/>
        </authorList>
    </citation>
    <scope>NUCLEOTIDE SEQUENCE</scope>
    <source>
        <strain>70-15</strain>
    </source>
</reference>
<dbReference type="Proteomes" id="UP000009058">
    <property type="component" value="Chromosome 2"/>
</dbReference>
<name>G4MTT3_PYRO7</name>
<dbReference type="RefSeq" id="XP_003713729.1">
    <property type="nucleotide sequence ID" value="XM_003713681.1"/>
</dbReference>
<evidence type="ECO:0000313" key="1">
    <source>
        <dbReference type="EMBL" id="EHA53922.1"/>
    </source>
</evidence>
<dbReference type="HOGENOM" id="CLU_2210546_0_0_1"/>
<gene>
    <name evidence="1" type="ORF">MGG_15570</name>
</gene>